<gene>
    <name evidence="4" type="ORF">M8C21_016684</name>
</gene>
<evidence type="ECO:0000256" key="3">
    <source>
        <dbReference type="PROSITE-ProRule" id="PRU00023"/>
    </source>
</evidence>
<dbReference type="PRINTS" id="PR01415">
    <property type="entry name" value="ANKYRIN"/>
</dbReference>
<dbReference type="Gene3D" id="1.25.40.20">
    <property type="entry name" value="Ankyrin repeat-containing domain"/>
    <property type="match status" value="2"/>
</dbReference>
<dbReference type="PANTHER" id="PTHR24161">
    <property type="entry name" value="ANK_REP_REGION DOMAIN-CONTAINING PROTEIN-RELATED"/>
    <property type="match status" value="1"/>
</dbReference>
<reference evidence="4" key="1">
    <citation type="submission" date="2022-06" db="EMBL/GenBank/DDBJ databases">
        <title>Uncovering the hologenomic basis of an extraordinary plant invasion.</title>
        <authorList>
            <person name="Bieker V.C."/>
            <person name="Martin M.D."/>
            <person name="Gilbert T."/>
            <person name="Hodgins K."/>
            <person name="Battlay P."/>
            <person name="Petersen B."/>
            <person name="Wilson J."/>
        </authorList>
    </citation>
    <scope>NUCLEOTIDE SEQUENCE</scope>
    <source>
        <strain evidence="4">AA19_3_7</strain>
        <tissue evidence="4">Leaf</tissue>
    </source>
</reference>
<dbReference type="PROSITE" id="PS50088">
    <property type="entry name" value="ANK_REPEAT"/>
    <property type="match status" value="2"/>
</dbReference>
<proteinExistence type="predicted"/>
<comment type="caution">
    <text evidence="4">The sequence shown here is derived from an EMBL/GenBank/DDBJ whole genome shotgun (WGS) entry which is preliminary data.</text>
</comment>
<dbReference type="AlphaFoldDB" id="A0AAD5D737"/>
<keyword evidence="2 3" id="KW-0040">ANK repeat</keyword>
<keyword evidence="1" id="KW-0677">Repeat</keyword>
<evidence type="ECO:0000313" key="4">
    <source>
        <dbReference type="EMBL" id="KAI7755611.1"/>
    </source>
</evidence>
<sequence length="206" mass="22345">MQACQYGHWEVVLTLILYKANIHKADYLNGGTALHLAALNGHSRCIRILLADYIPSVANFYNFVNKRSGIEESVTEFDEGSLYETINRAADGGVTALHMAALNGHVDSVQLLVDLGASVNEVTVDAGTTIDLIVVKLRKTCHLLGAGSTPLHYAACGGSAQCCQGSEPNCRKCKRIISSCNFLTYIKGGPHWRWLVLGIEIGLRKS</sequence>
<dbReference type="Proteomes" id="UP001206925">
    <property type="component" value="Unassembled WGS sequence"/>
</dbReference>
<dbReference type="EMBL" id="JAMZMK010000976">
    <property type="protein sequence ID" value="KAI7755611.1"/>
    <property type="molecule type" value="Genomic_DNA"/>
</dbReference>
<dbReference type="Pfam" id="PF12796">
    <property type="entry name" value="Ank_2"/>
    <property type="match status" value="1"/>
</dbReference>
<dbReference type="PANTHER" id="PTHR24161:SF85">
    <property type="entry name" value="PALMITOYLTRANSFERASE HIP14"/>
    <property type="match status" value="1"/>
</dbReference>
<dbReference type="SMART" id="SM00248">
    <property type="entry name" value="ANK"/>
    <property type="match status" value="3"/>
</dbReference>
<organism evidence="4 5">
    <name type="scientific">Ambrosia artemisiifolia</name>
    <name type="common">Common ragweed</name>
    <dbReference type="NCBI Taxonomy" id="4212"/>
    <lineage>
        <taxon>Eukaryota</taxon>
        <taxon>Viridiplantae</taxon>
        <taxon>Streptophyta</taxon>
        <taxon>Embryophyta</taxon>
        <taxon>Tracheophyta</taxon>
        <taxon>Spermatophyta</taxon>
        <taxon>Magnoliopsida</taxon>
        <taxon>eudicotyledons</taxon>
        <taxon>Gunneridae</taxon>
        <taxon>Pentapetalae</taxon>
        <taxon>asterids</taxon>
        <taxon>campanulids</taxon>
        <taxon>Asterales</taxon>
        <taxon>Asteraceae</taxon>
        <taxon>Asteroideae</taxon>
        <taxon>Heliantheae alliance</taxon>
        <taxon>Heliantheae</taxon>
        <taxon>Ambrosia</taxon>
    </lineage>
</organism>
<dbReference type="InterPro" id="IPR002110">
    <property type="entry name" value="Ankyrin_rpt"/>
</dbReference>
<dbReference type="InterPro" id="IPR036770">
    <property type="entry name" value="Ankyrin_rpt-contain_sf"/>
</dbReference>
<evidence type="ECO:0000256" key="2">
    <source>
        <dbReference type="ARBA" id="ARBA00023043"/>
    </source>
</evidence>
<name>A0AAD5D737_AMBAR</name>
<evidence type="ECO:0000256" key="1">
    <source>
        <dbReference type="ARBA" id="ARBA00022737"/>
    </source>
</evidence>
<dbReference type="Pfam" id="PF00023">
    <property type="entry name" value="Ank"/>
    <property type="match status" value="1"/>
</dbReference>
<evidence type="ECO:0000313" key="5">
    <source>
        <dbReference type="Proteomes" id="UP001206925"/>
    </source>
</evidence>
<dbReference type="SUPFAM" id="SSF48403">
    <property type="entry name" value="Ankyrin repeat"/>
    <property type="match status" value="1"/>
</dbReference>
<accession>A0AAD5D737</accession>
<keyword evidence="5" id="KW-1185">Reference proteome</keyword>
<protein>
    <submittedName>
        <fullName evidence="4">Uncharacterized protein</fullName>
    </submittedName>
</protein>
<feature type="repeat" description="ANK" evidence="3">
    <location>
        <begin position="29"/>
        <end position="50"/>
    </location>
</feature>
<feature type="repeat" description="ANK" evidence="3">
    <location>
        <begin position="92"/>
        <end position="124"/>
    </location>
</feature>
<dbReference type="PROSITE" id="PS50297">
    <property type="entry name" value="ANK_REP_REGION"/>
    <property type="match status" value="2"/>
</dbReference>